<evidence type="ECO:0000256" key="1">
    <source>
        <dbReference type="SAM" id="MobiDB-lite"/>
    </source>
</evidence>
<dbReference type="EMBL" id="HBGU01081942">
    <property type="protein sequence ID" value="CAD9549226.1"/>
    <property type="molecule type" value="Transcribed_RNA"/>
</dbReference>
<reference evidence="2" key="1">
    <citation type="submission" date="2021-01" db="EMBL/GenBank/DDBJ databases">
        <authorList>
            <person name="Corre E."/>
            <person name="Pelletier E."/>
            <person name="Niang G."/>
            <person name="Scheremetjew M."/>
            <person name="Finn R."/>
            <person name="Kale V."/>
            <person name="Holt S."/>
            <person name="Cochrane G."/>
            <person name="Meng A."/>
            <person name="Brown T."/>
            <person name="Cohen L."/>
        </authorList>
    </citation>
    <scope>NUCLEOTIDE SEQUENCE</scope>
    <source>
        <strain evidence="2">UTEX LB 985</strain>
    </source>
</reference>
<feature type="region of interest" description="Disordered" evidence="1">
    <location>
        <begin position="141"/>
        <end position="164"/>
    </location>
</feature>
<accession>A0A7S2JKL1</accession>
<evidence type="ECO:0000313" key="2">
    <source>
        <dbReference type="EMBL" id="CAD9549226.1"/>
    </source>
</evidence>
<gene>
    <name evidence="2" type="ORF">CBRE1094_LOCUS44739</name>
</gene>
<sequence length="164" mass="18102">MVVTTEAQREIVRDELTVANLNYRHTATKIIGKSWRFFTCVVYLQCLAAFSRSTVAPSDVGDAMSGLQVVPTRHAWLYSPFNVSIAIDPELALALNRSETARACGAMSGWGGWTRSEAWLALIGSQGDSAVAVERLVETSARAKERREAIGLPSHEKREPREPR</sequence>
<organism evidence="2">
    <name type="scientific">Haptolina brevifila</name>
    <dbReference type="NCBI Taxonomy" id="156173"/>
    <lineage>
        <taxon>Eukaryota</taxon>
        <taxon>Haptista</taxon>
        <taxon>Haptophyta</taxon>
        <taxon>Prymnesiophyceae</taxon>
        <taxon>Prymnesiales</taxon>
        <taxon>Prymnesiaceae</taxon>
        <taxon>Haptolina</taxon>
    </lineage>
</organism>
<protein>
    <submittedName>
        <fullName evidence="2">Uncharacterized protein</fullName>
    </submittedName>
</protein>
<dbReference type="AlphaFoldDB" id="A0A7S2JKL1"/>
<proteinExistence type="predicted"/>
<name>A0A7S2JKL1_9EUKA</name>